<evidence type="ECO:0000313" key="1">
    <source>
        <dbReference type="EMBL" id="QEF96646.1"/>
    </source>
</evidence>
<dbReference type="KEGG" id="smam:Mal15_06740"/>
<dbReference type="EMBL" id="CP036264">
    <property type="protein sequence ID" value="QEF96646.1"/>
    <property type="molecule type" value="Genomic_DNA"/>
</dbReference>
<name>A0A5B9M8Y9_9BACT</name>
<protein>
    <submittedName>
        <fullName evidence="1">Uncharacterized protein</fullName>
    </submittedName>
</protein>
<evidence type="ECO:0000313" key="2">
    <source>
        <dbReference type="Proteomes" id="UP000321353"/>
    </source>
</evidence>
<sequence length="71" mass="7948">MGAKQFQAVIVLPHRFAHCSVPNHAIHTEDRRHVKCIDRCAEKKRSAIRRPSLLAFNGSAKRSSQATLDPS</sequence>
<gene>
    <name evidence="1" type="ORF">Mal15_06740</name>
</gene>
<dbReference type="Proteomes" id="UP000321353">
    <property type="component" value="Chromosome"/>
</dbReference>
<organism evidence="1 2">
    <name type="scientific">Stieleria maiorica</name>
    <dbReference type="NCBI Taxonomy" id="2795974"/>
    <lineage>
        <taxon>Bacteria</taxon>
        <taxon>Pseudomonadati</taxon>
        <taxon>Planctomycetota</taxon>
        <taxon>Planctomycetia</taxon>
        <taxon>Pirellulales</taxon>
        <taxon>Pirellulaceae</taxon>
        <taxon>Stieleria</taxon>
    </lineage>
</organism>
<accession>A0A5B9M8Y9</accession>
<proteinExistence type="predicted"/>
<reference evidence="1 2" key="1">
    <citation type="submission" date="2019-02" db="EMBL/GenBank/DDBJ databases">
        <title>Planctomycetal bacteria perform biofilm scaping via a novel small molecule.</title>
        <authorList>
            <person name="Jeske O."/>
            <person name="Boedeker C."/>
            <person name="Wiegand S."/>
            <person name="Breitling P."/>
            <person name="Kallscheuer N."/>
            <person name="Jogler M."/>
            <person name="Rohde M."/>
            <person name="Petersen J."/>
            <person name="Medema M.H."/>
            <person name="Surup F."/>
            <person name="Jogler C."/>
        </authorList>
    </citation>
    <scope>NUCLEOTIDE SEQUENCE [LARGE SCALE GENOMIC DNA]</scope>
    <source>
        <strain evidence="1 2">Mal15</strain>
    </source>
</reference>
<keyword evidence="2" id="KW-1185">Reference proteome</keyword>
<dbReference type="AlphaFoldDB" id="A0A5B9M8Y9"/>